<feature type="non-terminal residue" evidence="4">
    <location>
        <position position="153"/>
    </location>
</feature>
<accession>K7NMW5</accession>
<evidence type="ECO:0000313" key="1">
    <source>
        <dbReference type="EMBL" id="AEX13502.1"/>
    </source>
</evidence>
<dbReference type="EMBL" id="JQ022976">
    <property type="protein sequence ID" value="AEX13509.1"/>
    <property type="molecule type" value="Genomic_DNA"/>
</dbReference>
<organism evidence="4">
    <name type="scientific">Pinus taeda</name>
    <name type="common">Loblolly pine</name>
    <dbReference type="NCBI Taxonomy" id="3352"/>
    <lineage>
        <taxon>Eukaryota</taxon>
        <taxon>Viridiplantae</taxon>
        <taxon>Streptophyta</taxon>
        <taxon>Embryophyta</taxon>
        <taxon>Tracheophyta</taxon>
        <taxon>Spermatophyta</taxon>
        <taxon>Pinopsida</taxon>
        <taxon>Pinidae</taxon>
        <taxon>Conifers I</taxon>
        <taxon>Pinales</taxon>
        <taxon>Pinaceae</taxon>
        <taxon>Pinus</taxon>
        <taxon>Pinus subgen. Pinus</taxon>
    </lineage>
</organism>
<protein>
    <recommendedName>
        <fullName evidence="5">Reverse transcriptase domain-containing protein</fullName>
    </recommendedName>
</protein>
<reference evidence="4" key="1">
    <citation type="submission" date="2011-11" db="EMBL/GenBank/DDBJ databases">
        <title>Nucleotide Diversity and Divergence in the Loblolly Pine Gene Space.</title>
        <authorList>
            <person name="Neale D.B."/>
            <person name="Wegrzyn J.L."/>
            <person name="Lee J.M."/>
            <person name="Eckert A.J."/>
            <person name="Liechty J.D."/>
            <person name="Stevens K.A."/>
            <person name="Langley C.H."/>
        </authorList>
    </citation>
    <scope>NUCLEOTIDE SEQUENCE</scope>
    <source>
        <strain evidence="4">4299</strain>
        <strain evidence="2">4306</strain>
        <strain evidence="3">4311</strain>
        <strain evidence="1">4313</strain>
        <tissue evidence="4">Megagametophyte</tissue>
    </source>
</reference>
<evidence type="ECO:0000313" key="2">
    <source>
        <dbReference type="EMBL" id="AEX13504.1"/>
    </source>
</evidence>
<feature type="non-terminal residue" evidence="4">
    <location>
        <position position="1"/>
    </location>
</feature>
<sequence>LCVDDLPWEDLHNRSSFLPEDDHFENDFSSIFTTEHVKDAQSPTKHHDSELNLGNISRTIPIHISVKPGIVENIHIGASCTDDEIQTCKALFQEFRDVFSWSYEEMPGIDPAIVVHEIKTYPNAKPVRQRLHQIHPRKAVVIKAEVEKLLKEG</sequence>
<name>K7NMW5_PINTA</name>
<dbReference type="AlphaFoldDB" id="K7NMW5"/>
<dbReference type="EMBL" id="JQ022974">
    <property type="protein sequence ID" value="AEX13507.1"/>
    <property type="molecule type" value="Genomic_DNA"/>
</dbReference>
<evidence type="ECO:0008006" key="5">
    <source>
        <dbReference type="Google" id="ProtNLM"/>
    </source>
</evidence>
<evidence type="ECO:0000313" key="3">
    <source>
        <dbReference type="EMBL" id="AEX13507.1"/>
    </source>
</evidence>
<gene>
    <name evidence="4" type="ORF">UMN_6328_02</name>
</gene>
<proteinExistence type="predicted"/>
<dbReference type="EMBL" id="JQ022971">
    <property type="protein sequence ID" value="AEX13504.1"/>
    <property type="molecule type" value="Genomic_DNA"/>
</dbReference>
<evidence type="ECO:0000313" key="4">
    <source>
        <dbReference type="EMBL" id="AEX13509.1"/>
    </source>
</evidence>
<dbReference type="EMBL" id="JQ022969">
    <property type="protein sequence ID" value="AEX13502.1"/>
    <property type="molecule type" value="Genomic_DNA"/>
</dbReference>